<organism evidence="8 9">
    <name type="scientific">Sphingobium subterraneum</name>
    <dbReference type="NCBI Taxonomy" id="627688"/>
    <lineage>
        <taxon>Bacteria</taxon>
        <taxon>Pseudomonadati</taxon>
        <taxon>Pseudomonadota</taxon>
        <taxon>Alphaproteobacteria</taxon>
        <taxon>Sphingomonadales</taxon>
        <taxon>Sphingomonadaceae</taxon>
        <taxon>Sphingobium</taxon>
    </lineage>
</organism>
<gene>
    <name evidence="8" type="ORF">FHS92_001825</name>
</gene>
<keyword evidence="9" id="KW-1185">Reference proteome</keyword>
<name>A0A841J3K1_9SPHN</name>
<evidence type="ECO:0000256" key="5">
    <source>
        <dbReference type="SAM" id="MobiDB-lite"/>
    </source>
</evidence>
<dbReference type="SUPFAM" id="SSF52833">
    <property type="entry name" value="Thioredoxin-like"/>
    <property type="match status" value="1"/>
</dbReference>
<dbReference type="AlphaFoldDB" id="A0A841J3K1"/>
<feature type="binding site" evidence="3">
    <location>
        <position position="74"/>
    </location>
    <ligand>
        <name>Cu cation</name>
        <dbReference type="ChEBI" id="CHEBI:23378"/>
    </ligand>
</feature>
<dbReference type="InterPro" id="IPR036249">
    <property type="entry name" value="Thioredoxin-like_sf"/>
</dbReference>
<dbReference type="FunFam" id="3.40.30.10:FF:000013">
    <property type="entry name" value="Blast:Protein SCO1 homolog, mitochondrial"/>
    <property type="match status" value="1"/>
</dbReference>
<evidence type="ECO:0000256" key="4">
    <source>
        <dbReference type="PIRSR" id="PIRSR603782-2"/>
    </source>
</evidence>
<feature type="binding site" evidence="3">
    <location>
        <position position="165"/>
    </location>
    <ligand>
        <name>Cu cation</name>
        <dbReference type="ChEBI" id="CHEBI:23378"/>
    </ligand>
</feature>
<feature type="signal peptide" evidence="6">
    <location>
        <begin position="1"/>
        <end position="25"/>
    </location>
</feature>
<keyword evidence="6" id="KW-0732">Signal</keyword>
<reference evidence="8 9" key="1">
    <citation type="submission" date="2020-08" db="EMBL/GenBank/DDBJ databases">
        <title>Genomic Encyclopedia of Type Strains, Phase IV (KMG-IV): sequencing the most valuable type-strain genomes for metagenomic binning, comparative biology and taxonomic classification.</title>
        <authorList>
            <person name="Goeker M."/>
        </authorList>
    </citation>
    <scope>NUCLEOTIDE SEQUENCE [LARGE SCALE GENOMIC DNA]</scope>
    <source>
        <strain evidence="8 9">DSM 102255</strain>
    </source>
</reference>
<feature type="chain" id="PRO_5032523431" evidence="6">
    <location>
        <begin position="26"/>
        <end position="209"/>
    </location>
</feature>
<dbReference type="Gene3D" id="3.40.30.10">
    <property type="entry name" value="Glutaredoxin"/>
    <property type="match status" value="1"/>
</dbReference>
<dbReference type="PANTHER" id="PTHR12151:SF25">
    <property type="entry name" value="LINALOOL DEHYDRATASE_ISOMERASE DOMAIN-CONTAINING PROTEIN"/>
    <property type="match status" value="1"/>
</dbReference>
<keyword evidence="4" id="KW-1015">Disulfide bond</keyword>
<feature type="binding site" evidence="3">
    <location>
        <position position="78"/>
    </location>
    <ligand>
        <name>Cu cation</name>
        <dbReference type="ChEBI" id="CHEBI:23378"/>
    </ligand>
</feature>
<dbReference type="EMBL" id="JACIJP010000002">
    <property type="protein sequence ID" value="MBB6124096.1"/>
    <property type="molecule type" value="Genomic_DNA"/>
</dbReference>
<dbReference type="RefSeq" id="WP_184079751.1">
    <property type="nucleotide sequence ID" value="NZ_JACIJP010000002.1"/>
</dbReference>
<dbReference type="PROSITE" id="PS51257">
    <property type="entry name" value="PROKAR_LIPOPROTEIN"/>
    <property type="match status" value="1"/>
</dbReference>
<comment type="caution">
    <text evidence="8">The sequence shown here is derived from an EMBL/GenBank/DDBJ whole genome shotgun (WGS) entry which is preliminary data.</text>
</comment>
<keyword evidence="3" id="KW-0479">Metal-binding</keyword>
<evidence type="ECO:0000313" key="9">
    <source>
        <dbReference type="Proteomes" id="UP000552700"/>
    </source>
</evidence>
<evidence type="ECO:0000259" key="7">
    <source>
        <dbReference type="PROSITE" id="PS51352"/>
    </source>
</evidence>
<dbReference type="InterPro" id="IPR003782">
    <property type="entry name" value="SCO1/SenC"/>
</dbReference>
<sequence length="209" mass="22540">MNRQWISATLLAGCAVLAGCGPAQQGNTAASEQPPLAGARIGGAFTLTDQDGKSVRWDDFKGKYRIVYFGYSYCPDVCPVDLQRIMQGYRLLEKKAPAKVAKIVPIFISVDPERDTPAVLKTYVSAFDPRLIGLTGTSEQIAAAAKTFVVVYGKEGTGKDYLVSHTRTPYLFGPAGDPIALLPVDDPTTADKPEGSPQDIADTLDRWVQ</sequence>
<proteinExistence type="inferred from homology"/>
<evidence type="ECO:0000256" key="3">
    <source>
        <dbReference type="PIRSR" id="PIRSR603782-1"/>
    </source>
</evidence>
<dbReference type="CDD" id="cd02968">
    <property type="entry name" value="SCO"/>
    <property type="match status" value="1"/>
</dbReference>
<dbReference type="PANTHER" id="PTHR12151">
    <property type="entry name" value="ELECTRON TRANSPORT PROTIN SCO1/SENC FAMILY MEMBER"/>
    <property type="match status" value="1"/>
</dbReference>
<evidence type="ECO:0000256" key="6">
    <source>
        <dbReference type="SAM" id="SignalP"/>
    </source>
</evidence>
<dbReference type="Pfam" id="PF02630">
    <property type="entry name" value="SCO1-SenC"/>
    <property type="match status" value="1"/>
</dbReference>
<dbReference type="GO" id="GO:0046872">
    <property type="term" value="F:metal ion binding"/>
    <property type="evidence" value="ECO:0007669"/>
    <property type="project" value="UniProtKB-KW"/>
</dbReference>
<dbReference type="InterPro" id="IPR013766">
    <property type="entry name" value="Thioredoxin_domain"/>
</dbReference>
<feature type="domain" description="Thioredoxin" evidence="7">
    <location>
        <begin position="36"/>
        <end position="209"/>
    </location>
</feature>
<feature type="disulfide bond" description="Redox-active" evidence="4">
    <location>
        <begin position="74"/>
        <end position="78"/>
    </location>
</feature>
<dbReference type="PROSITE" id="PS51352">
    <property type="entry name" value="THIOREDOXIN_2"/>
    <property type="match status" value="1"/>
</dbReference>
<evidence type="ECO:0000256" key="2">
    <source>
        <dbReference type="ARBA" id="ARBA00023008"/>
    </source>
</evidence>
<evidence type="ECO:0000256" key="1">
    <source>
        <dbReference type="ARBA" id="ARBA00010996"/>
    </source>
</evidence>
<protein>
    <submittedName>
        <fullName evidence="8">Protein SCO1/2</fullName>
    </submittedName>
</protein>
<comment type="similarity">
    <text evidence="1">Belongs to the SCO1/2 family.</text>
</comment>
<evidence type="ECO:0000313" key="8">
    <source>
        <dbReference type="EMBL" id="MBB6124096.1"/>
    </source>
</evidence>
<accession>A0A841J3K1</accession>
<keyword evidence="2 3" id="KW-0186">Copper</keyword>
<feature type="region of interest" description="Disordered" evidence="5">
    <location>
        <begin position="184"/>
        <end position="209"/>
    </location>
</feature>
<dbReference type="Proteomes" id="UP000552700">
    <property type="component" value="Unassembled WGS sequence"/>
</dbReference>